<gene>
    <name evidence="2" type="ORF">PIB30_067250</name>
</gene>
<keyword evidence="3" id="KW-1185">Reference proteome</keyword>
<evidence type="ECO:0000256" key="1">
    <source>
        <dbReference type="SAM" id="MobiDB-lite"/>
    </source>
</evidence>
<proteinExistence type="predicted"/>
<reference evidence="2 3" key="1">
    <citation type="journal article" date="2023" name="Plants (Basel)">
        <title>Bridging the Gap: Combining Genomics and Transcriptomics Approaches to Understand Stylosanthes scabra, an Orphan Legume from the Brazilian Caatinga.</title>
        <authorList>
            <person name="Ferreira-Neto J.R.C."/>
            <person name="da Silva M.D."/>
            <person name="Binneck E."/>
            <person name="de Melo N.F."/>
            <person name="da Silva R.H."/>
            <person name="de Melo A.L.T.M."/>
            <person name="Pandolfi V."/>
            <person name="Bustamante F.O."/>
            <person name="Brasileiro-Vidal A.C."/>
            <person name="Benko-Iseppon A.M."/>
        </authorList>
    </citation>
    <scope>NUCLEOTIDE SEQUENCE [LARGE SCALE GENOMIC DNA]</scope>
    <source>
        <tissue evidence="2">Leaves</tissue>
    </source>
</reference>
<dbReference type="Proteomes" id="UP001341840">
    <property type="component" value="Unassembled WGS sequence"/>
</dbReference>
<protein>
    <submittedName>
        <fullName evidence="2">Uncharacterized protein</fullName>
    </submittedName>
</protein>
<sequence>MATPTRGRGRPHNANDGNKSDNGQREFFAAMTNMANTIQAGMIAMNVAHAQHVGGGNGGVPADHRPMNVASFLKINPPLFPGSANPTEETIGFRRWRGLFWHSSLELVEGNPPVVATTGWQLHSYMGNVQRGVLSEVFLESVRGNREIELMYLRQGAPESYEI</sequence>
<dbReference type="EMBL" id="JASCZI010030907">
    <property type="protein sequence ID" value="MED6125299.1"/>
    <property type="molecule type" value="Genomic_DNA"/>
</dbReference>
<name>A0ABU6RMY6_9FABA</name>
<comment type="caution">
    <text evidence="2">The sequence shown here is derived from an EMBL/GenBank/DDBJ whole genome shotgun (WGS) entry which is preliminary data.</text>
</comment>
<feature type="region of interest" description="Disordered" evidence="1">
    <location>
        <begin position="1"/>
        <end position="23"/>
    </location>
</feature>
<organism evidence="2 3">
    <name type="scientific">Stylosanthes scabra</name>
    <dbReference type="NCBI Taxonomy" id="79078"/>
    <lineage>
        <taxon>Eukaryota</taxon>
        <taxon>Viridiplantae</taxon>
        <taxon>Streptophyta</taxon>
        <taxon>Embryophyta</taxon>
        <taxon>Tracheophyta</taxon>
        <taxon>Spermatophyta</taxon>
        <taxon>Magnoliopsida</taxon>
        <taxon>eudicotyledons</taxon>
        <taxon>Gunneridae</taxon>
        <taxon>Pentapetalae</taxon>
        <taxon>rosids</taxon>
        <taxon>fabids</taxon>
        <taxon>Fabales</taxon>
        <taxon>Fabaceae</taxon>
        <taxon>Papilionoideae</taxon>
        <taxon>50 kb inversion clade</taxon>
        <taxon>dalbergioids sensu lato</taxon>
        <taxon>Dalbergieae</taxon>
        <taxon>Pterocarpus clade</taxon>
        <taxon>Stylosanthes</taxon>
    </lineage>
</organism>
<accession>A0ABU6RMY6</accession>
<evidence type="ECO:0000313" key="3">
    <source>
        <dbReference type="Proteomes" id="UP001341840"/>
    </source>
</evidence>
<evidence type="ECO:0000313" key="2">
    <source>
        <dbReference type="EMBL" id="MED6125299.1"/>
    </source>
</evidence>